<sequence length="668" mass="73695">MNISKPASFTFWILLIAMATSCSLKSRTDSSTKKVPEGSFRNLGVQLRAANLQATAFIQDQKGEEYAYTVVRGRPGHLIGYKLSAQKVIADLEIITAEGAIDMVASTDHWLYIGASNGHLYRTRPGSNRLENLGKALEGTAEIMDMEAGADGEVFGGTFPTGKIFRYHPKDGFSDVAGQIVEGENYVKSLIYQNSTGNIYAGVGSHARLVKIDMHLKTKKELLPREYQDREFVYDMGIVEGATGGDRLLAWVTGSQGRDILVYNLQTHKLEQTLETLDAQTVLKAKDANHIYYTANGKLYRSDIVKTPQKREVLLNTGPAKDMRWGKDGLLHFLTKYGEIKKYNPATKQLITSKIETSPQPYGIQTLVTGPDGKIWSSGYLLGGNAVYDPQTGESKRLAGLGQAEGMVAHKNSIYFGIYPKARVYRYDVNQEWNPKQQNPALLGYIKNQDRPFATASLPDQNKVFFGTVSGYGKLGGALAEYDVESDSLFTYSNIIPDQSIASLLYKDGILWCGTTIFGGLGAKPTQAEGKIFVWDVHSKKIVREIVPAKGGMAVTCLADGPNNTIWGFVDGSIFVINPRTGKVLKKKTLFKIDTNPSHIWRVGFLQLHKNGLMYGAAGGNFFKVDPRTMDITILKTGVGLLSMDPNGTLYTRDTENLWSYTPKGYDK</sequence>
<comment type="caution">
    <text evidence="2">The sequence shown here is derived from an EMBL/GenBank/DDBJ whole genome shotgun (WGS) entry which is preliminary data.</text>
</comment>
<keyword evidence="1" id="KW-0732">Signal</keyword>
<dbReference type="AlphaFoldDB" id="A0A419S236"/>
<feature type="signal peptide" evidence="1">
    <location>
        <begin position="1"/>
        <end position="19"/>
    </location>
</feature>
<name>A0A419S236_9SPHI</name>
<proteinExistence type="predicted"/>
<dbReference type="InterPro" id="IPR011047">
    <property type="entry name" value="Quinoprotein_ADH-like_sf"/>
</dbReference>
<evidence type="ECO:0000256" key="1">
    <source>
        <dbReference type="SAM" id="SignalP"/>
    </source>
</evidence>
<dbReference type="SUPFAM" id="SSF63829">
    <property type="entry name" value="Calcium-dependent phosphotriesterase"/>
    <property type="match status" value="1"/>
</dbReference>
<dbReference type="EMBL" id="MBTA01000029">
    <property type="protein sequence ID" value="RKD12786.1"/>
    <property type="molecule type" value="Genomic_DNA"/>
</dbReference>
<keyword evidence="3" id="KW-1185">Reference proteome</keyword>
<dbReference type="SUPFAM" id="SSF50998">
    <property type="entry name" value="Quinoprotein alcohol dehydrogenase-like"/>
    <property type="match status" value="1"/>
</dbReference>
<accession>A0A419S236</accession>
<organism evidence="2 3">
    <name type="scientific">Pelobium manganitolerans</name>
    <dbReference type="NCBI Taxonomy" id="1842495"/>
    <lineage>
        <taxon>Bacteria</taxon>
        <taxon>Pseudomonadati</taxon>
        <taxon>Bacteroidota</taxon>
        <taxon>Sphingobacteriia</taxon>
        <taxon>Sphingobacteriales</taxon>
        <taxon>Sphingobacteriaceae</taxon>
        <taxon>Pelobium</taxon>
    </lineage>
</organism>
<dbReference type="InterPro" id="IPR015943">
    <property type="entry name" value="WD40/YVTN_repeat-like_dom_sf"/>
</dbReference>
<evidence type="ECO:0000313" key="3">
    <source>
        <dbReference type="Proteomes" id="UP000283433"/>
    </source>
</evidence>
<evidence type="ECO:0000313" key="2">
    <source>
        <dbReference type="EMBL" id="RKD12786.1"/>
    </source>
</evidence>
<feature type="chain" id="PRO_5019165359" evidence="1">
    <location>
        <begin position="20"/>
        <end position="668"/>
    </location>
</feature>
<reference evidence="2 3" key="1">
    <citation type="submission" date="2016-07" db="EMBL/GenBank/DDBJ databases">
        <title>Genome of Pelobium manganitolerans.</title>
        <authorList>
            <person name="Wu S."/>
            <person name="Wang G."/>
        </authorList>
    </citation>
    <scope>NUCLEOTIDE SEQUENCE [LARGE SCALE GENOMIC DNA]</scope>
    <source>
        <strain evidence="2 3">YS-25</strain>
    </source>
</reference>
<dbReference type="Gene3D" id="2.130.10.10">
    <property type="entry name" value="YVTN repeat-like/Quinoprotein amine dehydrogenase"/>
    <property type="match status" value="2"/>
</dbReference>
<gene>
    <name evidence="2" type="ORF">BCY91_11080</name>
</gene>
<dbReference type="PROSITE" id="PS51257">
    <property type="entry name" value="PROKAR_LIPOPROTEIN"/>
    <property type="match status" value="1"/>
</dbReference>
<dbReference type="RefSeq" id="WP_120183012.1">
    <property type="nucleotide sequence ID" value="NZ_MBTA01000029.1"/>
</dbReference>
<dbReference type="OrthoDB" id="843723at2"/>
<protein>
    <submittedName>
        <fullName evidence="2">Uncharacterized protein</fullName>
    </submittedName>
</protein>
<dbReference type="Proteomes" id="UP000283433">
    <property type="component" value="Unassembled WGS sequence"/>
</dbReference>